<evidence type="ECO:0000256" key="2">
    <source>
        <dbReference type="SAM" id="SignalP"/>
    </source>
</evidence>
<dbReference type="OrthoDB" id="6366227at2759"/>
<feature type="domain" description="C-type lectin" evidence="3">
    <location>
        <begin position="44"/>
        <end position="159"/>
    </location>
</feature>
<dbReference type="Gene3D" id="3.10.100.10">
    <property type="entry name" value="Mannose-Binding Protein A, subunit A"/>
    <property type="match status" value="1"/>
</dbReference>
<feature type="signal peptide" evidence="2">
    <location>
        <begin position="1"/>
        <end position="22"/>
    </location>
</feature>
<name>A0A914A4W5_PATMI</name>
<protein>
    <recommendedName>
        <fullName evidence="3">C-type lectin domain-containing protein</fullName>
    </recommendedName>
</protein>
<organism evidence="4 5">
    <name type="scientific">Patiria miniata</name>
    <name type="common">Bat star</name>
    <name type="synonym">Asterina miniata</name>
    <dbReference type="NCBI Taxonomy" id="46514"/>
    <lineage>
        <taxon>Eukaryota</taxon>
        <taxon>Metazoa</taxon>
        <taxon>Echinodermata</taxon>
        <taxon>Eleutherozoa</taxon>
        <taxon>Asterozoa</taxon>
        <taxon>Asteroidea</taxon>
        <taxon>Valvatacea</taxon>
        <taxon>Valvatida</taxon>
        <taxon>Asterinidae</taxon>
        <taxon>Patiria</taxon>
    </lineage>
</organism>
<dbReference type="PROSITE" id="PS51257">
    <property type="entry name" value="PROKAR_LIPOPROTEIN"/>
    <property type="match status" value="1"/>
</dbReference>
<dbReference type="PROSITE" id="PS00615">
    <property type="entry name" value="C_TYPE_LECTIN_1"/>
    <property type="match status" value="1"/>
</dbReference>
<sequence length="170" mass="19215">MMLPKRLIFGLISLHLMIGCTGFNEMCKASVGRRWACPPPWIEWGGKCYTSIMEHLSWSEAKDECTKIGSVLVAPRSQEETDFLMQLLPPEFWINCNDIVEEGTWKCQDGTDEVGFRNWDPVNSEPNNARGNENCAVTTSAVGEWNDMPCDWQRAAICKAATSLRQDCTF</sequence>
<evidence type="ECO:0000313" key="5">
    <source>
        <dbReference type="Proteomes" id="UP000887568"/>
    </source>
</evidence>
<dbReference type="Pfam" id="PF00059">
    <property type="entry name" value="Lectin_C"/>
    <property type="match status" value="1"/>
</dbReference>
<dbReference type="PANTHER" id="PTHR22803">
    <property type="entry name" value="MANNOSE, PHOSPHOLIPASE, LECTIN RECEPTOR RELATED"/>
    <property type="match status" value="1"/>
</dbReference>
<dbReference type="CDD" id="cd00037">
    <property type="entry name" value="CLECT"/>
    <property type="match status" value="1"/>
</dbReference>
<dbReference type="InterPro" id="IPR018378">
    <property type="entry name" value="C-type_lectin_CS"/>
</dbReference>
<dbReference type="EnsemblMetazoa" id="XM_038202837.1">
    <property type="protein sequence ID" value="XP_038058765.1"/>
    <property type="gene ID" value="LOC119730049"/>
</dbReference>
<dbReference type="SMART" id="SM00034">
    <property type="entry name" value="CLECT"/>
    <property type="match status" value="1"/>
</dbReference>
<evidence type="ECO:0000313" key="4">
    <source>
        <dbReference type="EnsemblMetazoa" id="XP_038058765.1"/>
    </source>
</evidence>
<accession>A0A914A4W5</accession>
<dbReference type="Proteomes" id="UP000887568">
    <property type="component" value="Unplaced"/>
</dbReference>
<evidence type="ECO:0000259" key="3">
    <source>
        <dbReference type="PROSITE" id="PS50041"/>
    </source>
</evidence>
<dbReference type="RefSeq" id="XP_038058765.1">
    <property type="nucleotide sequence ID" value="XM_038202837.1"/>
</dbReference>
<dbReference type="InterPro" id="IPR050111">
    <property type="entry name" value="C-type_lectin/snaclec_domain"/>
</dbReference>
<proteinExistence type="predicted"/>
<keyword evidence="2" id="KW-0732">Signal</keyword>
<feature type="chain" id="PRO_5037656518" description="C-type lectin domain-containing protein" evidence="2">
    <location>
        <begin position="23"/>
        <end position="170"/>
    </location>
</feature>
<dbReference type="PROSITE" id="PS50041">
    <property type="entry name" value="C_TYPE_LECTIN_2"/>
    <property type="match status" value="1"/>
</dbReference>
<dbReference type="GeneID" id="119730049"/>
<keyword evidence="5" id="KW-1185">Reference proteome</keyword>
<keyword evidence="1" id="KW-1015">Disulfide bond</keyword>
<dbReference type="InterPro" id="IPR016186">
    <property type="entry name" value="C-type_lectin-like/link_sf"/>
</dbReference>
<dbReference type="InterPro" id="IPR016187">
    <property type="entry name" value="CTDL_fold"/>
</dbReference>
<dbReference type="AlphaFoldDB" id="A0A914A4W5"/>
<evidence type="ECO:0000256" key="1">
    <source>
        <dbReference type="ARBA" id="ARBA00023157"/>
    </source>
</evidence>
<dbReference type="OMA" id="MEFRRTC"/>
<dbReference type="SUPFAM" id="SSF56436">
    <property type="entry name" value="C-type lectin-like"/>
    <property type="match status" value="1"/>
</dbReference>
<reference evidence="4" key="1">
    <citation type="submission" date="2022-11" db="UniProtKB">
        <authorList>
            <consortium name="EnsemblMetazoa"/>
        </authorList>
    </citation>
    <scope>IDENTIFICATION</scope>
</reference>
<dbReference type="InterPro" id="IPR001304">
    <property type="entry name" value="C-type_lectin-like"/>
</dbReference>